<comment type="caution">
    <text evidence="2">The sequence shown here is derived from an EMBL/GenBank/DDBJ whole genome shotgun (WGS) entry which is preliminary data.</text>
</comment>
<feature type="transmembrane region" description="Helical" evidence="1">
    <location>
        <begin position="36"/>
        <end position="55"/>
    </location>
</feature>
<evidence type="ECO:0000256" key="1">
    <source>
        <dbReference type="SAM" id="Phobius"/>
    </source>
</evidence>
<keyword evidence="3" id="KW-1185">Reference proteome</keyword>
<feature type="transmembrane region" description="Helical" evidence="1">
    <location>
        <begin position="83"/>
        <end position="104"/>
    </location>
</feature>
<gene>
    <name evidence="2" type="ORF">C7384_1066</name>
</gene>
<organism evidence="2 3">
    <name type="scientific">Convivina intestini</name>
    <dbReference type="NCBI Taxonomy" id="1505726"/>
    <lineage>
        <taxon>Bacteria</taxon>
        <taxon>Bacillati</taxon>
        <taxon>Bacillota</taxon>
        <taxon>Bacilli</taxon>
        <taxon>Lactobacillales</taxon>
        <taxon>Lactobacillaceae</taxon>
        <taxon>Convivina</taxon>
    </lineage>
</organism>
<keyword evidence="1" id="KW-0812">Transmembrane</keyword>
<keyword evidence="1" id="KW-0472">Membrane</keyword>
<proteinExistence type="predicted"/>
<evidence type="ECO:0000313" key="3">
    <source>
        <dbReference type="Proteomes" id="UP000245433"/>
    </source>
</evidence>
<dbReference type="OrthoDB" id="9815959at2"/>
<name>A0A2U1D7P0_9LACO</name>
<accession>A0A2U1D7P0</accession>
<reference evidence="2 3" key="1">
    <citation type="submission" date="2018-04" db="EMBL/GenBank/DDBJ databases">
        <title>Genomic Encyclopedia of Type Strains, Phase IV (KMG-IV): sequencing the most valuable type-strain genomes for metagenomic binning, comparative biology and taxonomic classification.</title>
        <authorList>
            <person name="Goeker M."/>
        </authorList>
    </citation>
    <scope>NUCLEOTIDE SEQUENCE [LARGE SCALE GENOMIC DNA]</scope>
    <source>
        <strain evidence="2 3">DSM 28795</strain>
    </source>
</reference>
<protein>
    <submittedName>
        <fullName evidence="2">Uncharacterized protein</fullName>
    </submittedName>
</protein>
<sequence>MNENSKEVPQEVKGWNWGAFMYGIFWGIGNKTYLPLLSLIPIFNFVWIFVCGFKGNEWAWQKGDYQDIETFQAVQATWNRAGLAQFIIGIAGLVLYVIFIFFILSMATTHGHVQTQIG</sequence>
<dbReference type="AlphaFoldDB" id="A0A2U1D7P0"/>
<dbReference type="EMBL" id="QEKT01000006">
    <property type="protein sequence ID" value="PVY83696.1"/>
    <property type="molecule type" value="Genomic_DNA"/>
</dbReference>
<evidence type="ECO:0000313" key="2">
    <source>
        <dbReference type="EMBL" id="PVY83696.1"/>
    </source>
</evidence>
<feature type="transmembrane region" description="Helical" evidence="1">
    <location>
        <begin position="12"/>
        <end position="29"/>
    </location>
</feature>
<dbReference type="RefSeq" id="WP_089938860.1">
    <property type="nucleotide sequence ID" value="NZ_CAKOEX010000005.1"/>
</dbReference>
<keyword evidence="1" id="KW-1133">Transmembrane helix</keyword>
<dbReference type="Proteomes" id="UP000245433">
    <property type="component" value="Unassembled WGS sequence"/>
</dbReference>